<evidence type="ECO:0000313" key="2">
    <source>
        <dbReference type="Proteomes" id="UP000031737"/>
    </source>
</evidence>
<comment type="caution">
    <text evidence="1">The sequence shown here is derived from an EMBL/GenBank/DDBJ whole genome shotgun (WGS) entry which is preliminary data.</text>
</comment>
<sequence>MATSKGTRPRVCFLDGERQVQSLMPPLSKQHGQTSIFSGVSRASAFKGSVVTGRELTNGFDRLVLFPESHGSSIKTVWHRITGPPCRLRACWCDPRDTAATYAGLLHYHCKHEPIGGDLGDMNTEGKLLDGSKMTQGSSRRVLRRVIKQVSKDVNGKKITYDGCKETGHRCESIGFYGNPKPDRSSVFFFASPHPLQANIVETVTDNP</sequence>
<proteinExistence type="predicted"/>
<name>A0A061J087_TRYRA</name>
<accession>A0A061J087</accession>
<reference evidence="1 2" key="1">
    <citation type="submission" date="2013-07" db="EMBL/GenBank/DDBJ databases">
        <authorList>
            <person name="Stoco P.H."/>
            <person name="Wagner G."/>
            <person name="Gerber A."/>
            <person name="Zaha A."/>
            <person name="Thompson C."/>
            <person name="Bartholomeu D.C."/>
            <person name="Luckemeyer D.D."/>
            <person name="Bahia D."/>
            <person name="Loreto E."/>
            <person name="Prestes E.B."/>
            <person name="Lima F.M."/>
            <person name="Rodrigues-Luiz G."/>
            <person name="Vallejo G.A."/>
            <person name="Filho J.F."/>
            <person name="Monteiro K.M."/>
            <person name="Tyler K.M."/>
            <person name="de Almeida L.G."/>
            <person name="Ortiz M.F."/>
            <person name="Siervo M.A."/>
            <person name="de Moraes M.H."/>
            <person name="Cunha O.L."/>
            <person name="Mendonca-Neto R."/>
            <person name="Silva R."/>
            <person name="Teixeira S.M."/>
            <person name="Murta S.M."/>
            <person name="Sincero T.C."/>
            <person name="Mendes T.A."/>
            <person name="Urmenyi T.P."/>
            <person name="Silva V.G."/>
            <person name="da Rocha W.D."/>
            <person name="Andersson B."/>
            <person name="Romanha A.J."/>
            <person name="Steindel M."/>
            <person name="de Vasconcelos A.T."/>
            <person name="Grisard E.C."/>
        </authorList>
    </citation>
    <scope>NUCLEOTIDE SEQUENCE [LARGE SCALE GENOMIC DNA]</scope>
    <source>
        <strain evidence="1 2">SC58</strain>
    </source>
</reference>
<dbReference type="AlphaFoldDB" id="A0A061J087"/>
<dbReference type="VEuPathDB" id="TriTrypDB:TRSC58_04789"/>
<dbReference type="Proteomes" id="UP000031737">
    <property type="component" value="Unassembled WGS sequence"/>
</dbReference>
<gene>
    <name evidence="1" type="ORF">TRSC58_04789</name>
</gene>
<dbReference type="EMBL" id="AUPL01004789">
    <property type="protein sequence ID" value="ESL07521.1"/>
    <property type="molecule type" value="Genomic_DNA"/>
</dbReference>
<protein>
    <submittedName>
        <fullName evidence="1">Uncharacterized protein</fullName>
    </submittedName>
</protein>
<keyword evidence="2" id="KW-1185">Reference proteome</keyword>
<organism evidence="1 2">
    <name type="scientific">Trypanosoma rangeli SC58</name>
    <dbReference type="NCBI Taxonomy" id="429131"/>
    <lineage>
        <taxon>Eukaryota</taxon>
        <taxon>Discoba</taxon>
        <taxon>Euglenozoa</taxon>
        <taxon>Kinetoplastea</taxon>
        <taxon>Metakinetoplastina</taxon>
        <taxon>Trypanosomatida</taxon>
        <taxon>Trypanosomatidae</taxon>
        <taxon>Trypanosoma</taxon>
        <taxon>Herpetosoma</taxon>
    </lineage>
</organism>
<evidence type="ECO:0000313" key="1">
    <source>
        <dbReference type="EMBL" id="ESL07521.1"/>
    </source>
</evidence>
<dbReference type="OrthoDB" id="2163268at2759"/>